<protein>
    <recommendedName>
        <fullName evidence="6">Zn(2)-C6 fungal-type domain-containing protein</fullName>
    </recommendedName>
</protein>
<keyword evidence="4" id="KW-0804">Transcription</keyword>
<dbReference type="PANTHER" id="PTHR31001">
    <property type="entry name" value="UNCHARACTERIZED TRANSCRIPTIONAL REGULATORY PROTEIN"/>
    <property type="match status" value="1"/>
</dbReference>
<dbReference type="CDD" id="cd12148">
    <property type="entry name" value="fungal_TF_MHR"/>
    <property type="match status" value="1"/>
</dbReference>
<dbReference type="InterPro" id="IPR050613">
    <property type="entry name" value="Sec_Metabolite_Reg"/>
</dbReference>
<dbReference type="CDD" id="cd00067">
    <property type="entry name" value="GAL4"/>
    <property type="match status" value="1"/>
</dbReference>
<evidence type="ECO:0000313" key="8">
    <source>
        <dbReference type="Proteomes" id="UP000214365"/>
    </source>
</evidence>
<keyword evidence="2" id="KW-0805">Transcription regulation</keyword>
<keyword evidence="8" id="KW-1185">Reference proteome</keyword>
<dbReference type="PROSITE" id="PS50048">
    <property type="entry name" value="ZN2_CY6_FUNGAL_2"/>
    <property type="match status" value="1"/>
</dbReference>
<dbReference type="GO" id="GO:0003677">
    <property type="term" value="F:DNA binding"/>
    <property type="evidence" value="ECO:0007669"/>
    <property type="project" value="UniProtKB-KW"/>
</dbReference>
<dbReference type="GeneID" id="31001885"/>
<feature type="domain" description="Zn(2)-C6 fungal-type" evidence="6">
    <location>
        <begin position="12"/>
        <end position="41"/>
    </location>
</feature>
<dbReference type="Gene3D" id="4.10.240.10">
    <property type="entry name" value="Zn(2)-C6 fungal-type DNA-binding domain"/>
    <property type="match status" value="1"/>
</dbReference>
<sequence>MEKTISEPNRLPCATCRRRKVRCSKTQPCTNCAKAGIECHYERESRPDFSSPLGGSAPVDVELVNRITRLQESVIRVSNHPERSTRSSLGQSVGSAEGQPALANIVSVLENCVKDLENISTRGNPQNHTGKLCFRNAQAAYVKETFWAGLYEEVESLSFLLEQDKSEKALHGTTGLLFHSQQQSDLSMYRSPRAASEFLIDQFLSNVDPFVRLFHKPRFKLELDLFNRNEESFASQRGDFEALLFSIYAFGAHSLHVKDVLIYFGESKDNIVTRFIAATQKALEKINILSTHSMTALTAFALYITLLSEIDISSLEWTSLSGLSLSLATRMGLHQDGTQFNLSPYAVEIRRRLWHHLCTINVRALQIHGIEPFPISTFSNGATQLPQNSPDSGWDACEFSRKLPPAISGWTEMAPALAFYELSMLTRAILEMEIPEHGSEDAYLNNNDRLMSKAKSRIENFYAQNSFNEPIQCITGDLVTLNLQWLWFFTRQSLLKHREWSTPEFRTELFRKALFICETTRSLREVYAERHWDWLFHGFHETTKWHLASTILVYLRHSTDQGDPEVQRAWTQIHIIFENGKIHQGALWKPLFALKREAEIRRDEALIAKSGKTQVTNFDGLWQTQLDFGNLANVPELDPSFIQWGSSEVSLRPNSGISDHFYSSVLGEYSQSN</sequence>
<evidence type="ECO:0000256" key="4">
    <source>
        <dbReference type="ARBA" id="ARBA00023163"/>
    </source>
</evidence>
<dbReference type="Pfam" id="PF00172">
    <property type="entry name" value="Zn_clus"/>
    <property type="match status" value="1"/>
</dbReference>
<organism evidence="7 8">
    <name type="scientific">Talaromyces atroroseus</name>
    <dbReference type="NCBI Taxonomy" id="1441469"/>
    <lineage>
        <taxon>Eukaryota</taxon>
        <taxon>Fungi</taxon>
        <taxon>Dikarya</taxon>
        <taxon>Ascomycota</taxon>
        <taxon>Pezizomycotina</taxon>
        <taxon>Eurotiomycetes</taxon>
        <taxon>Eurotiomycetidae</taxon>
        <taxon>Eurotiales</taxon>
        <taxon>Trichocomaceae</taxon>
        <taxon>Talaromyces</taxon>
        <taxon>Talaromyces sect. Trachyspermi</taxon>
    </lineage>
</organism>
<dbReference type="RefSeq" id="XP_020123500.1">
    <property type="nucleotide sequence ID" value="XM_020260870.1"/>
</dbReference>
<dbReference type="PROSITE" id="PS00463">
    <property type="entry name" value="ZN2_CY6_FUNGAL_1"/>
    <property type="match status" value="1"/>
</dbReference>
<evidence type="ECO:0000313" key="7">
    <source>
        <dbReference type="EMBL" id="OKL63379.1"/>
    </source>
</evidence>
<evidence type="ECO:0000256" key="3">
    <source>
        <dbReference type="ARBA" id="ARBA00023125"/>
    </source>
</evidence>
<dbReference type="EMBL" id="LFMY01000002">
    <property type="protein sequence ID" value="OKL63379.1"/>
    <property type="molecule type" value="Genomic_DNA"/>
</dbReference>
<gene>
    <name evidence="7" type="ORF">UA08_02130</name>
</gene>
<dbReference type="OrthoDB" id="435881at2759"/>
<reference evidence="7 8" key="1">
    <citation type="submission" date="2015-06" db="EMBL/GenBank/DDBJ databases">
        <title>Talaromyces atroroseus IBT 11181 draft genome.</title>
        <authorList>
            <person name="Rasmussen K.B."/>
            <person name="Rasmussen S."/>
            <person name="Petersen B."/>
            <person name="Sicheritz-Ponten T."/>
            <person name="Mortensen U.H."/>
            <person name="Thrane U."/>
        </authorList>
    </citation>
    <scope>NUCLEOTIDE SEQUENCE [LARGE SCALE GENOMIC DNA]</scope>
    <source>
        <strain evidence="7 8">IBT 11181</strain>
    </source>
</reference>
<evidence type="ECO:0000256" key="5">
    <source>
        <dbReference type="ARBA" id="ARBA00023242"/>
    </source>
</evidence>
<keyword evidence="3" id="KW-0238">DNA-binding</keyword>
<keyword evidence="5" id="KW-0539">Nucleus</keyword>
<proteinExistence type="predicted"/>
<name>A0A1Q5QC87_TALAT</name>
<dbReference type="PANTHER" id="PTHR31001:SF85">
    <property type="entry name" value="ZN(II)2CYS6 TRANSCRIPTION FACTOR (EUROFUNG)"/>
    <property type="match status" value="1"/>
</dbReference>
<dbReference type="AlphaFoldDB" id="A0A1Q5QC87"/>
<dbReference type="GO" id="GO:0008270">
    <property type="term" value="F:zinc ion binding"/>
    <property type="evidence" value="ECO:0007669"/>
    <property type="project" value="InterPro"/>
</dbReference>
<dbReference type="InterPro" id="IPR036864">
    <property type="entry name" value="Zn2-C6_fun-type_DNA-bd_sf"/>
</dbReference>
<dbReference type="GO" id="GO:0005634">
    <property type="term" value="C:nucleus"/>
    <property type="evidence" value="ECO:0007669"/>
    <property type="project" value="UniProtKB-SubCell"/>
</dbReference>
<dbReference type="STRING" id="1441469.A0A1Q5QC87"/>
<dbReference type="SMART" id="SM00066">
    <property type="entry name" value="GAL4"/>
    <property type="match status" value="1"/>
</dbReference>
<comment type="subcellular location">
    <subcellularLocation>
        <location evidence="1">Nucleus</location>
    </subcellularLocation>
</comment>
<dbReference type="Proteomes" id="UP000214365">
    <property type="component" value="Unassembled WGS sequence"/>
</dbReference>
<dbReference type="SUPFAM" id="SSF57701">
    <property type="entry name" value="Zn2/Cys6 DNA-binding domain"/>
    <property type="match status" value="1"/>
</dbReference>
<evidence type="ECO:0000256" key="1">
    <source>
        <dbReference type="ARBA" id="ARBA00004123"/>
    </source>
</evidence>
<dbReference type="GO" id="GO:0000981">
    <property type="term" value="F:DNA-binding transcription factor activity, RNA polymerase II-specific"/>
    <property type="evidence" value="ECO:0007669"/>
    <property type="project" value="InterPro"/>
</dbReference>
<evidence type="ECO:0000256" key="2">
    <source>
        <dbReference type="ARBA" id="ARBA00023015"/>
    </source>
</evidence>
<dbReference type="InterPro" id="IPR001138">
    <property type="entry name" value="Zn2Cys6_DnaBD"/>
</dbReference>
<accession>A0A1Q5QC87</accession>
<evidence type="ECO:0000259" key="6">
    <source>
        <dbReference type="PROSITE" id="PS50048"/>
    </source>
</evidence>
<comment type="caution">
    <text evidence="7">The sequence shown here is derived from an EMBL/GenBank/DDBJ whole genome shotgun (WGS) entry which is preliminary data.</text>
</comment>